<evidence type="ECO:0000313" key="2">
    <source>
        <dbReference type="Proteomes" id="UP001601303"/>
    </source>
</evidence>
<evidence type="ECO:0000313" key="1">
    <source>
        <dbReference type="EMBL" id="MFE9606847.1"/>
    </source>
</evidence>
<comment type="caution">
    <text evidence="1">The sequence shown here is derived from an EMBL/GenBank/DDBJ whole genome shotgun (WGS) entry which is preliminary data.</text>
</comment>
<reference evidence="1 2" key="1">
    <citation type="submission" date="2024-10" db="EMBL/GenBank/DDBJ databases">
        <title>The Natural Products Discovery Center: Release of the First 8490 Sequenced Strains for Exploring Actinobacteria Biosynthetic Diversity.</title>
        <authorList>
            <person name="Kalkreuter E."/>
            <person name="Kautsar S.A."/>
            <person name="Yang D."/>
            <person name="Bader C.D."/>
            <person name="Teijaro C.N."/>
            <person name="Fluegel L."/>
            <person name="Davis C.M."/>
            <person name="Simpson J.R."/>
            <person name="Lauterbach L."/>
            <person name="Steele A.D."/>
            <person name="Gui C."/>
            <person name="Meng S."/>
            <person name="Li G."/>
            <person name="Viehrig K."/>
            <person name="Ye F."/>
            <person name="Su P."/>
            <person name="Kiefer A.F."/>
            <person name="Nichols A."/>
            <person name="Cepeda A.J."/>
            <person name="Yan W."/>
            <person name="Fan B."/>
            <person name="Jiang Y."/>
            <person name="Adhikari A."/>
            <person name="Zheng C.-J."/>
            <person name="Schuster L."/>
            <person name="Cowan T.M."/>
            <person name="Smanski M.J."/>
            <person name="Chevrette M.G."/>
            <person name="De Carvalho L.P.S."/>
            <person name="Shen B."/>
        </authorList>
    </citation>
    <scope>NUCLEOTIDE SEQUENCE [LARGE SCALE GENOMIC DNA]</scope>
    <source>
        <strain evidence="1 2">NPDC006488</strain>
    </source>
</reference>
<dbReference type="EMBL" id="JBIAHM010000039">
    <property type="protein sequence ID" value="MFE9606847.1"/>
    <property type="molecule type" value="Genomic_DNA"/>
</dbReference>
<gene>
    <name evidence="1" type="ORF">ACFYNQ_50980</name>
</gene>
<protein>
    <submittedName>
        <fullName evidence="1">Uncharacterized protein</fullName>
    </submittedName>
</protein>
<keyword evidence="2" id="KW-1185">Reference proteome</keyword>
<accession>A0ABW6MNG3</accession>
<organism evidence="1 2">
    <name type="scientific">Streptomyces hokutonensis</name>
    <dbReference type="NCBI Taxonomy" id="1306990"/>
    <lineage>
        <taxon>Bacteria</taxon>
        <taxon>Bacillati</taxon>
        <taxon>Actinomycetota</taxon>
        <taxon>Actinomycetes</taxon>
        <taxon>Kitasatosporales</taxon>
        <taxon>Streptomycetaceae</taxon>
        <taxon>Streptomyces</taxon>
    </lineage>
</organism>
<dbReference type="Proteomes" id="UP001601303">
    <property type="component" value="Unassembled WGS sequence"/>
</dbReference>
<sequence length="102" mass="11250">MGSIGISIRNQYERSLSGNDANLINYIPDLEPKPLDLSINLRAKAAIDRKVQWRQVAHVIYATELQVNHMVDILAILDRITRVSPQVGGAGTASRSGSIAYY</sequence>
<proteinExistence type="predicted"/>
<name>A0ABW6MNG3_9ACTN</name>
<dbReference type="RefSeq" id="WP_388115661.1">
    <property type="nucleotide sequence ID" value="NZ_JBIAHM010000039.1"/>
</dbReference>